<feature type="compositionally biased region" description="Polar residues" evidence="6">
    <location>
        <begin position="21"/>
        <end position="35"/>
    </location>
</feature>
<name>A0A9W4HIB6_PENNA</name>
<gene>
    <name evidence="7" type="ORF">PNAL_LOCUS2573</name>
</gene>
<feature type="transmembrane region" description="Helical" evidence="5">
    <location>
        <begin position="239"/>
        <end position="258"/>
    </location>
</feature>
<keyword evidence="5" id="KW-0406">Ion transport</keyword>
<feature type="region of interest" description="Disordered" evidence="6">
    <location>
        <begin position="1"/>
        <end position="37"/>
    </location>
</feature>
<evidence type="ECO:0000313" key="8">
    <source>
        <dbReference type="Proteomes" id="UP001153461"/>
    </source>
</evidence>
<evidence type="ECO:0000256" key="6">
    <source>
        <dbReference type="SAM" id="MobiDB-lite"/>
    </source>
</evidence>
<comment type="caution">
    <text evidence="7">The sequence shown here is derived from an EMBL/GenBank/DDBJ whole genome shotgun (WGS) entry which is preliminary data.</text>
</comment>
<evidence type="ECO:0000256" key="4">
    <source>
        <dbReference type="ARBA" id="ARBA00023136"/>
    </source>
</evidence>
<evidence type="ECO:0000256" key="1">
    <source>
        <dbReference type="ARBA" id="ARBA00004141"/>
    </source>
</evidence>
<dbReference type="GO" id="GO:0005886">
    <property type="term" value="C:plasma membrane"/>
    <property type="evidence" value="ECO:0007669"/>
    <property type="project" value="TreeGrafter"/>
</dbReference>
<reference evidence="7" key="1">
    <citation type="submission" date="2021-07" db="EMBL/GenBank/DDBJ databases">
        <authorList>
            <person name="Branca A.L. A."/>
        </authorList>
    </citation>
    <scope>NUCLEOTIDE SEQUENCE</scope>
</reference>
<organism evidence="7 8">
    <name type="scientific">Penicillium nalgiovense</name>
    <dbReference type="NCBI Taxonomy" id="60175"/>
    <lineage>
        <taxon>Eukaryota</taxon>
        <taxon>Fungi</taxon>
        <taxon>Dikarya</taxon>
        <taxon>Ascomycota</taxon>
        <taxon>Pezizomycotina</taxon>
        <taxon>Eurotiomycetes</taxon>
        <taxon>Eurotiomycetidae</taxon>
        <taxon>Eurotiales</taxon>
        <taxon>Aspergillaceae</taxon>
        <taxon>Penicillium</taxon>
    </lineage>
</organism>
<keyword evidence="5" id="KW-0187">Copper transport</keyword>
<dbReference type="OrthoDB" id="510325at2759"/>
<dbReference type="AlphaFoldDB" id="A0A9W4HIB6"/>
<keyword evidence="3 5" id="KW-1133">Transmembrane helix</keyword>
<evidence type="ECO:0000313" key="7">
    <source>
        <dbReference type="EMBL" id="CAG8025532.1"/>
    </source>
</evidence>
<accession>A0A9W4HIB6</accession>
<feature type="transmembrane region" description="Helical" evidence="5">
    <location>
        <begin position="94"/>
        <end position="114"/>
    </location>
</feature>
<feature type="transmembrane region" description="Helical" evidence="5">
    <location>
        <begin position="67"/>
        <end position="88"/>
    </location>
</feature>
<proteinExistence type="inferred from homology"/>
<keyword evidence="2 5" id="KW-0812">Transmembrane</keyword>
<dbReference type="Pfam" id="PF04145">
    <property type="entry name" value="Ctr"/>
    <property type="match status" value="1"/>
</dbReference>
<evidence type="ECO:0000256" key="3">
    <source>
        <dbReference type="ARBA" id="ARBA00022989"/>
    </source>
</evidence>
<keyword evidence="4 5" id="KW-0472">Membrane</keyword>
<sequence length="276" mass="31081">MRSLGTAWRNDAGETKGSDRSLATRSPLQVDTTSPARLCHTRTMDHHMNMEHGGHSEPDHTKHGGHYMGMAMLMTFTSSTQVTLLFSWWSTTTVTSYVLTLLVLFILVLLNRFLGILKLHLDQRPINKDHGSNEPPKLNLPPSRWAWNRRSKDRVSPLLPRMDENDDSERYGAFQSAPLLQPTAQISSDRLERRPYVDLQPLLFRSRRPWSWKKDGAISVIEGLRAFIGYALMLAVMTYNIGVLCAIIAGIVVIELLLGRFSPTSSGWQDGACHDG</sequence>
<comment type="similarity">
    <text evidence="5">Belongs to the copper transporter (Ctr) (TC 1.A.56) family. SLC31A subfamily.</text>
</comment>
<dbReference type="GO" id="GO:0005375">
    <property type="term" value="F:copper ion transmembrane transporter activity"/>
    <property type="evidence" value="ECO:0007669"/>
    <property type="project" value="UniProtKB-UniRule"/>
</dbReference>
<keyword evidence="5" id="KW-0186">Copper</keyword>
<dbReference type="InterPro" id="IPR007274">
    <property type="entry name" value="Cop_transporter"/>
</dbReference>
<protein>
    <recommendedName>
        <fullName evidence="5">Copper transport protein</fullName>
    </recommendedName>
</protein>
<dbReference type="PANTHER" id="PTHR12483">
    <property type="entry name" value="SOLUTE CARRIER FAMILY 31 COPPER TRANSPORTERS"/>
    <property type="match status" value="1"/>
</dbReference>
<keyword evidence="5" id="KW-0813">Transport</keyword>
<comment type="subcellular location">
    <subcellularLocation>
        <location evidence="1 5">Membrane</location>
        <topology evidence="1 5">Multi-pass membrane protein</topology>
    </subcellularLocation>
</comment>
<evidence type="ECO:0000256" key="2">
    <source>
        <dbReference type="ARBA" id="ARBA00022692"/>
    </source>
</evidence>
<dbReference type="EMBL" id="CAJVNV010000081">
    <property type="protein sequence ID" value="CAG8025532.1"/>
    <property type="molecule type" value="Genomic_DNA"/>
</dbReference>
<evidence type="ECO:0000256" key="5">
    <source>
        <dbReference type="RuleBase" id="RU367022"/>
    </source>
</evidence>
<dbReference type="PANTHER" id="PTHR12483:SF27">
    <property type="entry name" value="COPPER TRANSPORT PROTEIN CTR1"/>
    <property type="match status" value="1"/>
</dbReference>
<dbReference type="Proteomes" id="UP001153461">
    <property type="component" value="Unassembled WGS sequence"/>
</dbReference>